<dbReference type="EMBL" id="LXQA010001898">
    <property type="protein sequence ID" value="MCH81112.1"/>
    <property type="molecule type" value="Genomic_DNA"/>
</dbReference>
<evidence type="ECO:0000313" key="3">
    <source>
        <dbReference type="Proteomes" id="UP000265520"/>
    </source>
</evidence>
<evidence type="ECO:0000313" key="2">
    <source>
        <dbReference type="EMBL" id="MCH81112.1"/>
    </source>
</evidence>
<reference evidence="2 3" key="1">
    <citation type="journal article" date="2018" name="Front. Plant Sci.">
        <title>Red Clover (Trifolium pratense) and Zigzag Clover (T. medium) - A Picture of Genomic Similarities and Differences.</title>
        <authorList>
            <person name="Dluhosova J."/>
            <person name="Istvanek J."/>
            <person name="Nedelnik J."/>
            <person name="Repkova J."/>
        </authorList>
    </citation>
    <scope>NUCLEOTIDE SEQUENCE [LARGE SCALE GENOMIC DNA]</scope>
    <source>
        <strain evidence="3">cv. 10/8</strain>
        <tissue evidence="2">Leaf</tissue>
    </source>
</reference>
<proteinExistence type="predicted"/>
<protein>
    <submittedName>
        <fullName evidence="2">Uncharacterized protein</fullName>
    </submittedName>
</protein>
<gene>
    <name evidence="2" type="ORF">A2U01_0001892</name>
</gene>
<organism evidence="2 3">
    <name type="scientific">Trifolium medium</name>
    <dbReference type="NCBI Taxonomy" id="97028"/>
    <lineage>
        <taxon>Eukaryota</taxon>
        <taxon>Viridiplantae</taxon>
        <taxon>Streptophyta</taxon>
        <taxon>Embryophyta</taxon>
        <taxon>Tracheophyta</taxon>
        <taxon>Spermatophyta</taxon>
        <taxon>Magnoliopsida</taxon>
        <taxon>eudicotyledons</taxon>
        <taxon>Gunneridae</taxon>
        <taxon>Pentapetalae</taxon>
        <taxon>rosids</taxon>
        <taxon>fabids</taxon>
        <taxon>Fabales</taxon>
        <taxon>Fabaceae</taxon>
        <taxon>Papilionoideae</taxon>
        <taxon>50 kb inversion clade</taxon>
        <taxon>NPAAA clade</taxon>
        <taxon>Hologalegina</taxon>
        <taxon>IRL clade</taxon>
        <taxon>Trifolieae</taxon>
        <taxon>Trifolium</taxon>
    </lineage>
</organism>
<evidence type="ECO:0000256" key="1">
    <source>
        <dbReference type="SAM" id="MobiDB-lite"/>
    </source>
</evidence>
<dbReference type="AlphaFoldDB" id="A0A392M1A7"/>
<comment type="caution">
    <text evidence="2">The sequence shown here is derived from an EMBL/GenBank/DDBJ whole genome shotgun (WGS) entry which is preliminary data.</text>
</comment>
<keyword evidence="3" id="KW-1185">Reference proteome</keyword>
<sequence>MSDSDYDSDSDDDFREDEFSPEMVRVGEILHPVLKTLEKPTCEITARALDRFELARFIVPKRGQQPVAVTGRPVVEHFRVTAM</sequence>
<dbReference type="Proteomes" id="UP000265520">
    <property type="component" value="Unassembled WGS sequence"/>
</dbReference>
<accession>A0A392M1A7</accession>
<feature type="region of interest" description="Disordered" evidence="1">
    <location>
        <begin position="1"/>
        <end position="20"/>
    </location>
</feature>
<name>A0A392M1A7_9FABA</name>